<keyword evidence="4" id="KW-1134">Transmembrane beta strand</keyword>
<evidence type="ECO:0000256" key="2">
    <source>
        <dbReference type="ARBA" id="ARBA00007613"/>
    </source>
</evidence>
<proteinExistence type="inferred from homology"/>
<organism evidence="10 11">
    <name type="scientific">Candidatus Aphodosoma intestinipullorum</name>
    <dbReference type="NCBI Taxonomy" id="2840674"/>
    <lineage>
        <taxon>Bacteria</taxon>
        <taxon>Pseudomonadati</taxon>
        <taxon>Bacteroidota</taxon>
        <taxon>Bacteroidia</taxon>
        <taxon>Bacteroidales</taxon>
        <taxon>Candidatus Aphodosoma</taxon>
    </lineage>
</organism>
<dbReference type="GO" id="GO:1990281">
    <property type="term" value="C:efflux pump complex"/>
    <property type="evidence" value="ECO:0007669"/>
    <property type="project" value="TreeGrafter"/>
</dbReference>
<evidence type="ECO:0000256" key="1">
    <source>
        <dbReference type="ARBA" id="ARBA00004442"/>
    </source>
</evidence>
<evidence type="ECO:0000256" key="9">
    <source>
        <dbReference type="SAM" id="SignalP"/>
    </source>
</evidence>
<reference evidence="10" key="1">
    <citation type="submission" date="2020-10" db="EMBL/GenBank/DDBJ databases">
        <authorList>
            <person name="Gilroy R."/>
        </authorList>
    </citation>
    <scope>NUCLEOTIDE SEQUENCE</scope>
    <source>
        <strain evidence="10">3924</strain>
    </source>
</reference>
<dbReference type="PANTHER" id="PTHR30026">
    <property type="entry name" value="OUTER MEMBRANE PROTEIN TOLC"/>
    <property type="match status" value="1"/>
</dbReference>
<feature type="chain" id="PRO_5037176047" evidence="9">
    <location>
        <begin position="22"/>
        <end position="475"/>
    </location>
</feature>
<dbReference type="EMBL" id="JADIMV010000021">
    <property type="protein sequence ID" value="MBO8439230.1"/>
    <property type="molecule type" value="Genomic_DNA"/>
</dbReference>
<dbReference type="Pfam" id="PF02321">
    <property type="entry name" value="OEP"/>
    <property type="match status" value="1"/>
</dbReference>
<dbReference type="GO" id="GO:0009279">
    <property type="term" value="C:cell outer membrane"/>
    <property type="evidence" value="ECO:0007669"/>
    <property type="project" value="UniProtKB-SubCell"/>
</dbReference>
<keyword evidence="9" id="KW-0732">Signal</keyword>
<dbReference type="Proteomes" id="UP000712007">
    <property type="component" value="Unassembled WGS sequence"/>
</dbReference>
<accession>A0A940IDZ1</accession>
<dbReference type="AlphaFoldDB" id="A0A940IDZ1"/>
<evidence type="ECO:0000256" key="7">
    <source>
        <dbReference type="ARBA" id="ARBA00023237"/>
    </source>
</evidence>
<name>A0A940IDZ1_9BACT</name>
<keyword evidence="3" id="KW-0813">Transport</keyword>
<keyword evidence="7" id="KW-0998">Cell outer membrane</keyword>
<keyword evidence="5" id="KW-0812">Transmembrane</keyword>
<evidence type="ECO:0000256" key="4">
    <source>
        <dbReference type="ARBA" id="ARBA00022452"/>
    </source>
</evidence>
<gene>
    <name evidence="10" type="ORF">IAC51_01105</name>
</gene>
<feature type="signal peptide" evidence="9">
    <location>
        <begin position="1"/>
        <end position="21"/>
    </location>
</feature>
<comment type="subcellular location">
    <subcellularLocation>
        <location evidence="1">Cell outer membrane</location>
    </subcellularLocation>
</comment>
<evidence type="ECO:0000256" key="6">
    <source>
        <dbReference type="ARBA" id="ARBA00023136"/>
    </source>
</evidence>
<keyword evidence="6" id="KW-0472">Membrane</keyword>
<evidence type="ECO:0000256" key="5">
    <source>
        <dbReference type="ARBA" id="ARBA00022692"/>
    </source>
</evidence>
<protein>
    <submittedName>
        <fullName evidence="10">TolC family protein</fullName>
    </submittedName>
</protein>
<evidence type="ECO:0000256" key="3">
    <source>
        <dbReference type="ARBA" id="ARBA00022448"/>
    </source>
</evidence>
<dbReference type="GO" id="GO:0015288">
    <property type="term" value="F:porin activity"/>
    <property type="evidence" value="ECO:0007669"/>
    <property type="project" value="TreeGrafter"/>
</dbReference>
<evidence type="ECO:0000256" key="8">
    <source>
        <dbReference type="SAM" id="Coils"/>
    </source>
</evidence>
<dbReference type="PANTHER" id="PTHR30026:SF20">
    <property type="entry name" value="OUTER MEMBRANE PROTEIN TOLC"/>
    <property type="match status" value="1"/>
</dbReference>
<reference evidence="10" key="2">
    <citation type="journal article" date="2021" name="PeerJ">
        <title>Extensive microbial diversity within the chicken gut microbiome revealed by metagenomics and culture.</title>
        <authorList>
            <person name="Gilroy R."/>
            <person name="Ravi A."/>
            <person name="Getino M."/>
            <person name="Pursley I."/>
            <person name="Horton D.L."/>
            <person name="Alikhan N.F."/>
            <person name="Baker D."/>
            <person name="Gharbi K."/>
            <person name="Hall N."/>
            <person name="Watson M."/>
            <person name="Adriaenssens E.M."/>
            <person name="Foster-Nyarko E."/>
            <person name="Jarju S."/>
            <person name="Secka A."/>
            <person name="Antonio M."/>
            <person name="Oren A."/>
            <person name="Chaudhuri R.R."/>
            <person name="La Ragione R."/>
            <person name="Hildebrand F."/>
            <person name="Pallen M.J."/>
        </authorList>
    </citation>
    <scope>NUCLEOTIDE SEQUENCE</scope>
    <source>
        <strain evidence="10">3924</strain>
    </source>
</reference>
<comment type="similarity">
    <text evidence="2">Belongs to the outer membrane factor (OMF) (TC 1.B.17) family.</text>
</comment>
<keyword evidence="8" id="KW-0175">Coiled coil</keyword>
<evidence type="ECO:0000313" key="11">
    <source>
        <dbReference type="Proteomes" id="UP000712007"/>
    </source>
</evidence>
<sequence>MKRYLFVILLCAACSGLYANADTADVASPLMLSLDSCRAMALRTSEDIKIAELTVDKAQAEKNALTSMYFPKMSATGGVMYVFKDINVMNSIEGVIPPLEITDERIPEILLDPINKGLGQLRNDIIDAWEPMNISLKGVYMAGLTLMQPVFAGGRVVTGNRLAKMGVGMAQDNLQMKKNETLLEADKMYWMYVSVREKVKLASIYDNLLTEVERLLTNVEDVDMINRNDLMKVQVQHNQVRMQLQQARSGAELCRMALCRMVGLDYLVQIVPTDTVVQTPEYVPLASDSAVYDRLEYRLMKKMIMMKEGQVRLTVGEYLPTVGLAATYSVIGGVEILNTPDLPYEIPAVMATVNIPLTQWWEGSQKIKSAKIDKNISMLEMEKNKRLMELEIKQATLNMQDAFTQIKMSEEALDQAKENLRISTDRYQVELETIVNLLDAQSQWQMAYSDLIDARINFRIRETEFLKATAQLECQ</sequence>
<dbReference type="InterPro" id="IPR051906">
    <property type="entry name" value="TolC-like"/>
</dbReference>
<dbReference type="GO" id="GO:0015562">
    <property type="term" value="F:efflux transmembrane transporter activity"/>
    <property type="evidence" value="ECO:0007669"/>
    <property type="project" value="InterPro"/>
</dbReference>
<evidence type="ECO:0000313" key="10">
    <source>
        <dbReference type="EMBL" id="MBO8439230.1"/>
    </source>
</evidence>
<comment type="caution">
    <text evidence="10">The sequence shown here is derived from an EMBL/GenBank/DDBJ whole genome shotgun (WGS) entry which is preliminary data.</text>
</comment>
<feature type="coiled-coil region" evidence="8">
    <location>
        <begin position="378"/>
        <end position="426"/>
    </location>
</feature>
<dbReference type="InterPro" id="IPR003423">
    <property type="entry name" value="OMP_efflux"/>
</dbReference>
<dbReference type="SUPFAM" id="SSF56954">
    <property type="entry name" value="Outer membrane efflux proteins (OEP)"/>
    <property type="match status" value="1"/>
</dbReference>
<dbReference type="Gene3D" id="1.20.1600.10">
    <property type="entry name" value="Outer membrane efflux proteins (OEP)"/>
    <property type="match status" value="1"/>
</dbReference>